<dbReference type="GO" id="GO:0005634">
    <property type="term" value="C:nucleus"/>
    <property type="evidence" value="ECO:0007669"/>
    <property type="project" value="TreeGrafter"/>
</dbReference>
<accession>A0AAP0KBU8</accession>
<feature type="domain" description="UBA" evidence="1">
    <location>
        <begin position="52"/>
        <end position="93"/>
    </location>
</feature>
<dbReference type="GO" id="GO:0005049">
    <property type="term" value="F:nuclear export signal receptor activity"/>
    <property type="evidence" value="ECO:0007669"/>
    <property type="project" value="InterPro"/>
</dbReference>
<dbReference type="InterPro" id="IPR011989">
    <property type="entry name" value="ARM-like"/>
</dbReference>
<dbReference type="Proteomes" id="UP001419268">
    <property type="component" value="Unassembled WGS sequence"/>
</dbReference>
<dbReference type="GO" id="GO:0005737">
    <property type="term" value="C:cytoplasm"/>
    <property type="evidence" value="ECO:0007669"/>
    <property type="project" value="TreeGrafter"/>
</dbReference>
<dbReference type="SUPFAM" id="SSF46934">
    <property type="entry name" value="UBA-like"/>
    <property type="match status" value="1"/>
</dbReference>
<name>A0AAP0KBU8_9MAGN</name>
<evidence type="ECO:0000259" key="1">
    <source>
        <dbReference type="PROSITE" id="PS50030"/>
    </source>
</evidence>
<dbReference type="EMBL" id="JBBNAG010000003">
    <property type="protein sequence ID" value="KAK9149075.1"/>
    <property type="molecule type" value="Genomic_DNA"/>
</dbReference>
<dbReference type="PANTHER" id="PTHR11223:SF2">
    <property type="entry name" value="EXPORTIN-1"/>
    <property type="match status" value="1"/>
</dbReference>
<dbReference type="PANTHER" id="PTHR11223">
    <property type="entry name" value="EXPORTIN 1/5"/>
    <property type="match status" value="1"/>
</dbReference>
<dbReference type="InterPro" id="IPR009060">
    <property type="entry name" value="UBA-like_sf"/>
</dbReference>
<reference evidence="2 3" key="1">
    <citation type="submission" date="2024-01" db="EMBL/GenBank/DDBJ databases">
        <title>Genome assemblies of Stephania.</title>
        <authorList>
            <person name="Yang L."/>
        </authorList>
    </citation>
    <scope>NUCLEOTIDE SEQUENCE [LARGE SCALE GENOMIC DNA]</scope>
    <source>
        <strain evidence="2">JXDWG</strain>
        <tissue evidence="2">Leaf</tissue>
    </source>
</reference>
<evidence type="ECO:0000313" key="3">
    <source>
        <dbReference type="Proteomes" id="UP001419268"/>
    </source>
</evidence>
<comment type="caution">
    <text evidence="2">The sequence shown here is derived from an EMBL/GenBank/DDBJ whole genome shotgun (WGS) entry which is preliminary data.</text>
</comment>
<dbReference type="SMART" id="SM00165">
    <property type="entry name" value="UBA"/>
    <property type="match status" value="1"/>
</dbReference>
<dbReference type="Pfam" id="PF08389">
    <property type="entry name" value="Xpo1"/>
    <property type="match status" value="1"/>
</dbReference>
<dbReference type="InterPro" id="IPR045065">
    <property type="entry name" value="XPO1/5"/>
</dbReference>
<dbReference type="PROSITE" id="PS50030">
    <property type="entry name" value="UBA"/>
    <property type="match status" value="1"/>
</dbReference>
<dbReference type="Gene3D" id="1.25.10.10">
    <property type="entry name" value="Leucine-rich Repeat Variant"/>
    <property type="match status" value="1"/>
</dbReference>
<sequence length="164" mass="18273">MTDQELELELNEAGTRLGDPPARSTTCWGFSMKLLYQKGRMTKNKVVDSLLPPDFEAKVAKLTELGFGRDAVIQALQLFNGNEEQAAELVIGKLPLFTAVESLAHFLFLEDMLPVIEEILKHEWSARWQSFVPDLVSAAKTSETICENCMAILKVTSISISLSR</sequence>
<dbReference type="GO" id="GO:0006611">
    <property type="term" value="P:protein export from nucleus"/>
    <property type="evidence" value="ECO:0007669"/>
    <property type="project" value="InterPro"/>
</dbReference>
<gene>
    <name evidence="2" type="ORF">Scep_007832</name>
</gene>
<dbReference type="AlphaFoldDB" id="A0AAP0KBU8"/>
<dbReference type="CDD" id="cd14309">
    <property type="entry name" value="UBA_scDdi1_like"/>
    <property type="match status" value="1"/>
</dbReference>
<organism evidence="2 3">
    <name type="scientific">Stephania cephalantha</name>
    <dbReference type="NCBI Taxonomy" id="152367"/>
    <lineage>
        <taxon>Eukaryota</taxon>
        <taxon>Viridiplantae</taxon>
        <taxon>Streptophyta</taxon>
        <taxon>Embryophyta</taxon>
        <taxon>Tracheophyta</taxon>
        <taxon>Spermatophyta</taxon>
        <taxon>Magnoliopsida</taxon>
        <taxon>Ranunculales</taxon>
        <taxon>Menispermaceae</taxon>
        <taxon>Menispermoideae</taxon>
        <taxon>Cissampelideae</taxon>
        <taxon>Stephania</taxon>
    </lineage>
</organism>
<evidence type="ECO:0000313" key="2">
    <source>
        <dbReference type="EMBL" id="KAK9149075.1"/>
    </source>
</evidence>
<dbReference type="Pfam" id="PF00627">
    <property type="entry name" value="UBA"/>
    <property type="match status" value="1"/>
</dbReference>
<keyword evidence="3" id="KW-1185">Reference proteome</keyword>
<dbReference type="InterPro" id="IPR013598">
    <property type="entry name" value="Exportin-1/Importin-b-like"/>
</dbReference>
<dbReference type="InterPro" id="IPR015940">
    <property type="entry name" value="UBA"/>
</dbReference>
<dbReference type="Gene3D" id="1.10.8.10">
    <property type="entry name" value="DNA helicase RuvA subunit, C-terminal domain"/>
    <property type="match status" value="1"/>
</dbReference>
<protein>
    <recommendedName>
        <fullName evidence="1">UBA domain-containing protein</fullName>
    </recommendedName>
</protein>
<dbReference type="GO" id="GO:0000055">
    <property type="term" value="P:ribosomal large subunit export from nucleus"/>
    <property type="evidence" value="ECO:0007669"/>
    <property type="project" value="TreeGrafter"/>
</dbReference>
<dbReference type="GO" id="GO:0000056">
    <property type="term" value="P:ribosomal small subunit export from nucleus"/>
    <property type="evidence" value="ECO:0007669"/>
    <property type="project" value="TreeGrafter"/>
</dbReference>
<proteinExistence type="predicted"/>